<dbReference type="Gene3D" id="3.90.1490.10">
    <property type="entry name" value="putative n-type atp pyrophosphatase, domain 2"/>
    <property type="match status" value="1"/>
</dbReference>
<evidence type="ECO:0000313" key="2">
    <source>
        <dbReference type="EMBL" id="MEI5909160.1"/>
    </source>
</evidence>
<evidence type="ECO:0000259" key="1">
    <source>
        <dbReference type="Pfam" id="PF01902"/>
    </source>
</evidence>
<dbReference type="InterPro" id="IPR002761">
    <property type="entry name" value="Diphthami_syn_dom"/>
</dbReference>
<dbReference type="InterPro" id="IPR014729">
    <property type="entry name" value="Rossmann-like_a/b/a_fold"/>
</dbReference>
<dbReference type="Proteomes" id="UP001312865">
    <property type="component" value="Unassembled WGS sequence"/>
</dbReference>
<proteinExistence type="predicted"/>
<organism evidence="2 3">
    <name type="scientific">Bacillus spongiae</name>
    <dbReference type="NCBI Taxonomy" id="2683610"/>
    <lineage>
        <taxon>Bacteria</taxon>
        <taxon>Bacillati</taxon>
        <taxon>Bacillota</taxon>
        <taxon>Bacilli</taxon>
        <taxon>Bacillales</taxon>
        <taxon>Bacillaceae</taxon>
        <taxon>Bacillus</taxon>
    </lineage>
</organism>
<dbReference type="EMBL" id="JBBAXC010000021">
    <property type="protein sequence ID" value="MEI5909160.1"/>
    <property type="molecule type" value="Genomic_DNA"/>
</dbReference>
<evidence type="ECO:0000313" key="3">
    <source>
        <dbReference type="Proteomes" id="UP001312865"/>
    </source>
</evidence>
<dbReference type="CDD" id="cd01994">
    <property type="entry name" value="AANH_PF0828-like"/>
    <property type="match status" value="1"/>
</dbReference>
<dbReference type="RefSeq" id="WP_336588605.1">
    <property type="nucleotide sequence ID" value="NZ_JBBAXC010000021.1"/>
</dbReference>
<dbReference type="Gene3D" id="3.40.50.620">
    <property type="entry name" value="HUPs"/>
    <property type="match status" value="1"/>
</dbReference>
<keyword evidence="3" id="KW-1185">Reference proteome</keyword>
<protein>
    <submittedName>
        <fullName evidence="2">Diphthine--ammonia ligase</fullName>
        <ecNumber evidence="2">6.3.1.14</ecNumber>
    </submittedName>
</protein>
<reference evidence="2 3" key="1">
    <citation type="journal article" date="2018" name="J. Microbiol.">
        <title>Bacillus spongiae sp. nov., isolated from sponge of Jeju Island.</title>
        <authorList>
            <person name="Lee G.E."/>
            <person name="Im W.T."/>
            <person name="Park J.S."/>
        </authorList>
    </citation>
    <scope>NUCLEOTIDE SEQUENCE [LARGE SCALE GENOMIC DNA]</scope>
    <source>
        <strain evidence="2 3">135PIL107-10</strain>
    </source>
</reference>
<comment type="caution">
    <text evidence="2">The sequence shown here is derived from an EMBL/GenBank/DDBJ whole genome shotgun (WGS) entry which is preliminary data.</text>
</comment>
<dbReference type="SUPFAM" id="SSF52402">
    <property type="entry name" value="Adenine nucleotide alpha hydrolases-like"/>
    <property type="match status" value="1"/>
</dbReference>
<accession>A0ABU8HIC9</accession>
<feature type="domain" description="Diphthamide synthase" evidence="1">
    <location>
        <begin position="1"/>
        <end position="209"/>
    </location>
</feature>
<dbReference type="EC" id="6.3.1.14" evidence="2"/>
<dbReference type="NCBIfam" id="TIGR00290">
    <property type="entry name" value="MJ0570_dom"/>
    <property type="match status" value="1"/>
</dbReference>
<name>A0ABU8HIC9_9BACI</name>
<dbReference type="Pfam" id="PF01902">
    <property type="entry name" value="Diphthami_syn_2"/>
    <property type="match status" value="1"/>
</dbReference>
<sequence length="232" mass="26957">MKVVVGFSGGKDSTLALYKIQNNPKYEIDSLLVTLTEGVNRVSIHGVRYELLKLQSESLGIPLREVWLPQDCSDEKYQELMGNAVTKMKDDKVTHIAFGDIHLQDVREYRENMLLKTGISTLFPLWGKPVEELSHEFINRKFKTVLTCIDLDKLDRSFSGRVYDWEFIEDYPKEKHDICGENGEFHSFVFDGPNFKFPIKYKLGEQKVTPDYFTQKDRFLYIDLIPINSSNE</sequence>
<keyword evidence="2" id="KW-0436">Ligase</keyword>
<gene>
    <name evidence="2" type="ORF">WAK64_19100</name>
</gene>
<dbReference type="GO" id="GO:0017178">
    <property type="term" value="F:diphthine-ammonia ligase activity"/>
    <property type="evidence" value="ECO:0007669"/>
    <property type="project" value="UniProtKB-EC"/>
</dbReference>